<gene>
    <name evidence="2" type="ORF">CCMP2556_LOCUS48072</name>
</gene>
<dbReference type="EMBL" id="CAXAMN010026306">
    <property type="protein sequence ID" value="CAK9102086.1"/>
    <property type="molecule type" value="Genomic_DNA"/>
</dbReference>
<name>A0ABP0RS97_9DINO</name>
<feature type="region of interest" description="Disordered" evidence="1">
    <location>
        <begin position="1"/>
        <end position="49"/>
    </location>
</feature>
<organism evidence="2 3">
    <name type="scientific">Durusdinium trenchii</name>
    <dbReference type="NCBI Taxonomy" id="1381693"/>
    <lineage>
        <taxon>Eukaryota</taxon>
        <taxon>Sar</taxon>
        <taxon>Alveolata</taxon>
        <taxon>Dinophyceae</taxon>
        <taxon>Suessiales</taxon>
        <taxon>Symbiodiniaceae</taxon>
        <taxon>Durusdinium</taxon>
    </lineage>
</organism>
<evidence type="ECO:0000256" key="1">
    <source>
        <dbReference type="SAM" id="MobiDB-lite"/>
    </source>
</evidence>
<comment type="caution">
    <text evidence="2">The sequence shown here is derived from an EMBL/GenBank/DDBJ whole genome shotgun (WGS) entry which is preliminary data.</text>
</comment>
<reference evidence="2 3" key="1">
    <citation type="submission" date="2024-02" db="EMBL/GenBank/DDBJ databases">
        <authorList>
            <person name="Chen Y."/>
            <person name="Shah S."/>
            <person name="Dougan E. K."/>
            <person name="Thang M."/>
            <person name="Chan C."/>
        </authorList>
    </citation>
    <scope>NUCLEOTIDE SEQUENCE [LARGE SCALE GENOMIC DNA]</scope>
</reference>
<proteinExistence type="predicted"/>
<evidence type="ECO:0000313" key="3">
    <source>
        <dbReference type="Proteomes" id="UP001642484"/>
    </source>
</evidence>
<accession>A0ABP0RS97</accession>
<evidence type="ECO:0000313" key="2">
    <source>
        <dbReference type="EMBL" id="CAK9102086.1"/>
    </source>
</evidence>
<protein>
    <submittedName>
        <fullName evidence="2">Uncharacterized protein</fullName>
    </submittedName>
</protein>
<dbReference type="Proteomes" id="UP001642484">
    <property type="component" value="Unassembled WGS sequence"/>
</dbReference>
<keyword evidence="3" id="KW-1185">Reference proteome</keyword>
<sequence length="379" mass="41236">MATFSFPDPDRRRLLMSEGEVPEVNQAYAKSEPDGTMKGESPKHNTDASSHTTIDYAFQSGIFLDDTSSSAQQEFKDQILKSLAGLLQKYGSVSKFLSSRFGSQSEAQLFVQHLHEVCRAGHPVHHVQHEKLPALQAEGSGSLTKSEVLQLPLAAFSFGPHCSVKSEPDHSSFLDLAESILTEGFISKTEPVVCMQSGEVIQDAAEVGTTAPWTGSLIPFSVNETLASSIASIHAVVLEHSSKQQELLYNFRASNRGSLCKPPSILTWVQSVKLLKAQGVTLDLVQVIKKFNTGTVGKLQLVGAKAVAVKNLLEVMPEDALRVIEAHCQKLGWQGCVFSDDALGSKKTLPTYNFRHNVGGMWAKLGKMSPEQLCCFSSM</sequence>
<feature type="compositionally biased region" description="Basic and acidic residues" evidence="1">
    <location>
        <begin position="31"/>
        <end position="46"/>
    </location>
</feature>